<feature type="transmembrane region" description="Helical" evidence="1">
    <location>
        <begin position="69"/>
        <end position="90"/>
    </location>
</feature>
<dbReference type="InterPro" id="IPR000326">
    <property type="entry name" value="PAP2/HPO"/>
</dbReference>
<dbReference type="OrthoDB" id="9789113at2"/>
<reference evidence="3 4" key="1">
    <citation type="submission" date="2019-03" db="EMBL/GenBank/DDBJ databases">
        <title>Genomic Encyclopedia of Type Strains, Phase IV (KMG-IV): sequencing the most valuable type-strain genomes for metagenomic binning, comparative biology and taxonomic classification.</title>
        <authorList>
            <person name="Goeker M."/>
        </authorList>
    </citation>
    <scope>NUCLEOTIDE SEQUENCE [LARGE SCALE GENOMIC DNA]</scope>
    <source>
        <strain evidence="3 4">DSM 24176</strain>
    </source>
</reference>
<dbReference type="SMART" id="SM00014">
    <property type="entry name" value="acidPPc"/>
    <property type="match status" value="1"/>
</dbReference>
<keyword evidence="1" id="KW-0472">Membrane</keyword>
<feature type="transmembrane region" description="Helical" evidence="1">
    <location>
        <begin position="38"/>
        <end position="62"/>
    </location>
</feature>
<dbReference type="AlphaFoldDB" id="A0A4R1N5D0"/>
<evidence type="ECO:0000313" key="4">
    <source>
        <dbReference type="Proteomes" id="UP000294545"/>
    </source>
</evidence>
<dbReference type="EMBL" id="SMGQ01000011">
    <property type="protein sequence ID" value="TCK98189.1"/>
    <property type="molecule type" value="Genomic_DNA"/>
</dbReference>
<evidence type="ECO:0000313" key="3">
    <source>
        <dbReference type="EMBL" id="TCK98189.1"/>
    </source>
</evidence>
<protein>
    <submittedName>
        <fullName evidence="3">Undecaprenyl-diphosphatase</fullName>
    </submittedName>
</protein>
<dbReference type="Proteomes" id="UP000294545">
    <property type="component" value="Unassembled WGS sequence"/>
</dbReference>
<sequence>MVFDLILNKGMMNLNIDVRLFDFLFGISSEYTFVGHTMLWITEISSMLFAGIYVVAIIKLLLDKDKRIIPLIIGPAFALFTVQLIRYFYVRPRPFVAMELESLLSHSANGSFPSQHAVSAFVIATVVLCCFYPVGKLVIALAILTALSRVMVGVHYPLDVMMGAFIGIAIGWMSFYLFNQYIRKKQESL</sequence>
<feature type="domain" description="Phosphatidic acid phosphatase type 2/haloperoxidase" evidence="2">
    <location>
        <begin position="68"/>
        <end position="175"/>
    </location>
</feature>
<comment type="caution">
    <text evidence="3">The sequence shown here is derived from an EMBL/GenBank/DDBJ whole genome shotgun (WGS) entry which is preliminary data.</text>
</comment>
<dbReference type="Gene3D" id="1.20.144.10">
    <property type="entry name" value="Phosphatidic acid phosphatase type 2/haloperoxidase"/>
    <property type="match status" value="1"/>
</dbReference>
<organism evidence="3 4">
    <name type="scientific">Natranaerovirga hydrolytica</name>
    <dbReference type="NCBI Taxonomy" id="680378"/>
    <lineage>
        <taxon>Bacteria</taxon>
        <taxon>Bacillati</taxon>
        <taxon>Bacillota</taxon>
        <taxon>Clostridia</taxon>
        <taxon>Lachnospirales</taxon>
        <taxon>Natranaerovirgaceae</taxon>
        <taxon>Natranaerovirga</taxon>
    </lineage>
</organism>
<feature type="transmembrane region" description="Helical" evidence="1">
    <location>
        <begin position="160"/>
        <end position="178"/>
    </location>
</feature>
<evidence type="ECO:0000256" key="1">
    <source>
        <dbReference type="SAM" id="Phobius"/>
    </source>
</evidence>
<gene>
    <name evidence="3" type="ORF">EDC19_0607</name>
</gene>
<keyword evidence="1" id="KW-0812">Transmembrane</keyword>
<proteinExistence type="predicted"/>
<accession>A0A4R1N5D0</accession>
<dbReference type="PANTHER" id="PTHR14969">
    <property type="entry name" value="SPHINGOSINE-1-PHOSPHATE PHOSPHOHYDROLASE"/>
    <property type="match status" value="1"/>
</dbReference>
<dbReference type="RefSeq" id="WP_132280319.1">
    <property type="nucleotide sequence ID" value="NZ_SMGQ01000011.1"/>
</dbReference>
<dbReference type="Pfam" id="PF01569">
    <property type="entry name" value="PAP2"/>
    <property type="match status" value="1"/>
</dbReference>
<evidence type="ECO:0000259" key="2">
    <source>
        <dbReference type="SMART" id="SM00014"/>
    </source>
</evidence>
<keyword evidence="4" id="KW-1185">Reference proteome</keyword>
<dbReference type="InterPro" id="IPR036938">
    <property type="entry name" value="PAP2/HPO_sf"/>
</dbReference>
<name>A0A4R1N5D0_9FIRM</name>
<dbReference type="PANTHER" id="PTHR14969:SF13">
    <property type="entry name" value="AT30094P"/>
    <property type="match status" value="1"/>
</dbReference>
<keyword evidence="1" id="KW-1133">Transmembrane helix</keyword>
<dbReference type="SUPFAM" id="SSF48317">
    <property type="entry name" value="Acid phosphatase/Vanadium-dependent haloperoxidase"/>
    <property type="match status" value="1"/>
</dbReference>